<evidence type="ECO:0000313" key="2">
    <source>
        <dbReference type="Proteomes" id="UP000030002"/>
    </source>
</evidence>
<gene>
    <name evidence="1" type="ORF">N802_04210</name>
</gene>
<sequence length="68" mass="7057">MTLRPLIDTAELDTETAALLPRRDTLCLAACNLNVTTIVGVNLAFAINAASANATANAVAGQYLVVLQ</sequence>
<dbReference type="EMBL" id="AVPJ01000012">
    <property type="protein sequence ID" value="KGN31298.1"/>
    <property type="molecule type" value="Genomic_DNA"/>
</dbReference>
<evidence type="ECO:0000313" key="1">
    <source>
        <dbReference type="EMBL" id="KGN31298.1"/>
    </source>
</evidence>
<dbReference type="AlphaFoldDB" id="A0A0A0J2D9"/>
<keyword evidence="2" id="KW-1185">Reference proteome</keyword>
<name>A0A0A0J2D9_9MICO</name>
<dbReference type="STRING" id="1385520.N802_04210"/>
<dbReference type="Proteomes" id="UP000030002">
    <property type="component" value="Unassembled WGS sequence"/>
</dbReference>
<dbReference type="OrthoDB" id="4966303at2"/>
<organism evidence="1 2">
    <name type="scientific">Knoellia sinensis KCTC 19936</name>
    <dbReference type="NCBI Taxonomy" id="1385520"/>
    <lineage>
        <taxon>Bacteria</taxon>
        <taxon>Bacillati</taxon>
        <taxon>Actinomycetota</taxon>
        <taxon>Actinomycetes</taxon>
        <taxon>Micrococcales</taxon>
        <taxon>Intrasporangiaceae</taxon>
        <taxon>Knoellia</taxon>
    </lineage>
</organism>
<reference evidence="1 2" key="1">
    <citation type="submission" date="2013-08" db="EMBL/GenBank/DDBJ databases">
        <title>The genome sequence of Knoellia sinensis.</title>
        <authorList>
            <person name="Zhu W."/>
            <person name="Wang G."/>
        </authorList>
    </citation>
    <scope>NUCLEOTIDE SEQUENCE [LARGE SCALE GENOMIC DNA]</scope>
    <source>
        <strain evidence="1 2">KCTC 19936</strain>
    </source>
</reference>
<dbReference type="RefSeq" id="WP_035917558.1">
    <property type="nucleotide sequence ID" value="NZ_AVPJ01000012.1"/>
</dbReference>
<comment type="caution">
    <text evidence="1">The sequence shown here is derived from an EMBL/GenBank/DDBJ whole genome shotgun (WGS) entry which is preliminary data.</text>
</comment>
<proteinExistence type="predicted"/>
<accession>A0A0A0J2D9</accession>
<protein>
    <submittedName>
        <fullName evidence="1">Uncharacterized protein</fullName>
    </submittedName>
</protein>